<dbReference type="SUPFAM" id="SSF48452">
    <property type="entry name" value="TPR-like"/>
    <property type="match status" value="1"/>
</dbReference>
<dbReference type="OMA" id="LREQFKW"/>
<dbReference type="InterPro" id="IPR011990">
    <property type="entry name" value="TPR-like_helical_dom_sf"/>
</dbReference>
<dbReference type="HOGENOM" id="CLU_417657_0_0_1"/>
<dbReference type="PaxDb" id="2903-EOD39775"/>
<evidence type="ECO:0000256" key="1">
    <source>
        <dbReference type="ARBA" id="ARBA00022737"/>
    </source>
</evidence>
<dbReference type="GO" id="GO:0005737">
    <property type="term" value="C:cytoplasm"/>
    <property type="evidence" value="ECO:0007669"/>
    <property type="project" value="UniProtKB-ARBA"/>
</dbReference>
<sequence length="769" mass="81045">MLPGRPPLKRVRLYPDPRAPAAAGGAAAAAAAAALTALGGTVADYAEMLDALDDALDVSSPLRADSPVSMQVLVAAAADRSQLLLKAEALDDLDAIKEKVADRTGWRERRAALLLAVGRHGEAGEEYLALLKRNPEHFGWHAGLQAAAHPLAAELQTATPTERWLSAEVTAEAEATLAALYSKLQKAYPKSQACMRLPPACMRLPLDFTRSPPAFAAALDAYARSYVRKGVPSLFADLKPLCAEGAWSRVLFGELVAGWVGALEATGAFPDTCEKEPPSTLMWARARVYKHAGHASAAARWMEEARKMDLADRCVWFELELAASYLRTGDYGRALKNFAHVEQHFADIGEDQFDFHTYCVRKMTLRESVESAPSPAGRREERLFTPAAVNRYVKMVRFEDTLHGHAFYVTAACGIIDTYLRTRDRWAAVHTRSCIVDTYLRIVAKPARDAAAAAAEEAGGGLSVQERAEELGPARAISGNLGPSRAISGHLGPSRERKKAESKRRKAEAKAKAEAEAQAKRDADAKGKDGKGGKKGGGKEKPPDDDPYGEALASVEAPLAKARAGGAAAGYMRTLLLHAPAELRVQVLACQLAMARSKPLLALRALRKALSLGAADAQVHRSAARFLHLYRAGGAALAPAVATVVERHSAQILAAAGLPTGATAEAYNDAFLARAGGGAAAAAVAHAEVRALVAPAQAAAAREALASLDLQQASLAVCKEALALLEPGGALADAAAAAAFRQKAVARFPHAPAFGGGSGDEPPPPPSGE</sequence>
<organism evidence="4 5">
    <name type="scientific">Emiliania huxleyi (strain CCMP1516)</name>
    <dbReference type="NCBI Taxonomy" id="280463"/>
    <lineage>
        <taxon>Eukaryota</taxon>
        <taxon>Haptista</taxon>
        <taxon>Haptophyta</taxon>
        <taxon>Prymnesiophyceae</taxon>
        <taxon>Isochrysidales</taxon>
        <taxon>Noelaerhabdaceae</taxon>
        <taxon>Emiliania</taxon>
    </lineage>
</organism>
<name>A0A0D3KVJ0_EMIH1</name>
<keyword evidence="5" id="KW-1185">Reference proteome</keyword>
<dbReference type="EnsemblProtists" id="EOD39775">
    <property type="protein sequence ID" value="EOD39775"/>
    <property type="gene ID" value="EMIHUDRAFT_466634"/>
</dbReference>
<feature type="compositionally biased region" description="Basic and acidic residues" evidence="3">
    <location>
        <begin position="508"/>
        <end position="544"/>
    </location>
</feature>
<dbReference type="InterPro" id="IPR021183">
    <property type="entry name" value="NatA_aux_su"/>
</dbReference>
<reference evidence="4" key="2">
    <citation type="submission" date="2024-10" db="UniProtKB">
        <authorList>
            <consortium name="EnsemblProtists"/>
        </authorList>
    </citation>
    <scope>IDENTIFICATION</scope>
</reference>
<dbReference type="AlphaFoldDB" id="A0A0D3KVJ0"/>
<dbReference type="GeneID" id="17285057"/>
<evidence type="ECO:0000313" key="5">
    <source>
        <dbReference type="Proteomes" id="UP000013827"/>
    </source>
</evidence>
<dbReference type="Gene3D" id="1.25.40.1040">
    <property type="match status" value="2"/>
</dbReference>
<dbReference type="Proteomes" id="UP000013827">
    <property type="component" value="Unassembled WGS sequence"/>
</dbReference>
<reference evidence="5" key="1">
    <citation type="journal article" date="2013" name="Nature">
        <title>Pan genome of the phytoplankton Emiliania underpins its global distribution.</title>
        <authorList>
            <person name="Read B.A."/>
            <person name="Kegel J."/>
            <person name="Klute M.J."/>
            <person name="Kuo A."/>
            <person name="Lefebvre S.C."/>
            <person name="Maumus F."/>
            <person name="Mayer C."/>
            <person name="Miller J."/>
            <person name="Monier A."/>
            <person name="Salamov A."/>
            <person name="Young J."/>
            <person name="Aguilar M."/>
            <person name="Claverie J.M."/>
            <person name="Frickenhaus S."/>
            <person name="Gonzalez K."/>
            <person name="Herman E.K."/>
            <person name="Lin Y.C."/>
            <person name="Napier J."/>
            <person name="Ogata H."/>
            <person name="Sarno A.F."/>
            <person name="Shmutz J."/>
            <person name="Schroeder D."/>
            <person name="de Vargas C."/>
            <person name="Verret F."/>
            <person name="von Dassow P."/>
            <person name="Valentin K."/>
            <person name="Van de Peer Y."/>
            <person name="Wheeler G."/>
            <person name="Dacks J.B."/>
            <person name="Delwiche C.F."/>
            <person name="Dyhrman S.T."/>
            <person name="Glockner G."/>
            <person name="John U."/>
            <person name="Richards T."/>
            <person name="Worden A.Z."/>
            <person name="Zhang X."/>
            <person name="Grigoriev I.V."/>
            <person name="Allen A.E."/>
            <person name="Bidle K."/>
            <person name="Borodovsky M."/>
            <person name="Bowler C."/>
            <person name="Brownlee C."/>
            <person name="Cock J.M."/>
            <person name="Elias M."/>
            <person name="Gladyshev V.N."/>
            <person name="Groth M."/>
            <person name="Guda C."/>
            <person name="Hadaegh A."/>
            <person name="Iglesias-Rodriguez M.D."/>
            <person name="Jenkins J."/>
            <person name="Jones B.M."/>
            <person name="Lawson T."/>
            <person name="Leese F."/>
            <person name="Lindquist E."/>
            <person name="Lobanov A."/>
            <person name="Lomsadze A."/>
            <person name="Malik S.B."/>
            <person name="Marsh M.E."/>
            <person name="Mackinder L."/>
            <person name="Mock T."/>
            <person name="Mueller-Roeber B."/>
            <person name="Pagarete A."/>
            <person name="Parker M."/>
            <person name="Probert I."/>
            <person name="Quesneville H."/>
            <person name="Raines C."/>
            <person name="Rensing S.A."/>
            <person name="Riano-Pachon D.M."/>
            <person name="Richier S."/>
            <person name="Rokitta S."/>
            <person name="Shiraiwa Y."/>
            <person name="Soanes D.M."/>
            <person name="van der Giezen M."/>
            <person name="Wahlund T.M."/>
            <person name="Williams B."/>
            <person name="Wilson W."/>
            <person name="Wolfe G."/>
            <person name="Wurch L.L."/>
        </authorList>
    </citation>
    <scope>NUCLEOTIDE SEQUENCE</scope>
</reference>
<protein>
    <submittedName>
        <fullName evidence="4">Uncharacterized protein</fullName>
    </submittedName>
</protein>
<evidence type="ECO:0000256" key="2">
    <source>
        <dbReference type="ARBA" id="ARBA00022803"/>
    </source>
</evidence>
<dbReference type="Pfam" id="PF12569">
    <property type="entry name" value="NatA_aux_su"/>
    <property type="match status" value="3"/>
</dbReference>
<dbReference type="eggNOG" id="KOG1156">
    <property type="taxonomic scope" value="Eukaryota"/>
</dbReference>
<dbReference type="KEGG" id="ehx:EMIHUDRAFT_466634"/>
<proteinExistence type="predicted"/>
<keyword evidence="2" id="KW-0802">TPR repeat</keyword>
<evidence type="ECO:0000256" key="3">
    <source>
        <dbReference type="SAM" id="MobiDB-lite"/>
    </source>
</evidence>
<dbReference type="RefSeq" id="XP_005792204.1">
    <property type="nucleotide sequence ID" value="XM_005792147.1"/>
</dbReference>
<keyword evidence="1" id="KW-0677">Repeat</keyword>
<evidence type="ECO:0000313" key="4">
    <source>
        <dbReference type="EnsemblProtists" id="EOD39775"/>
    </source>
</evidence>
<dbReference type="Gene3D" id="1.25.40.1010">
    <property type="match status" value="2"/>
</dbReference>
<dbReference type="STRING" id="2903.R1FL56"/>
<accession>A0A0D3KVJ0</accession>
<dbReference type="PANTHER" id="PTHR22767">
    <property type="entry name" value="N-TERMINAL ACETYLTRANSFERASE-RELATED"/>
    <property type="match status" value="1"/>
</dbReference>
<feature type="region of interest" description="Disordered" evidence="3">
    <location>
        <begin position="474"/>
        <end position="550"/>
    </location>
</feature>
<dbReference type="PANTHER" id="PTHR22767:SF2">
    <property type="entry name" value="N(ALPHA)-ACETYLTRANSFERASE 15_16, ISOFORM A"/>
    <property type="match status" value="1"/>
</dbReference>